<gene>
    <name evidence="1" type="ORF">BofuT4_P011140.1</name>
</gene>
<evidence type="ECO:0000313" key="1">
    <source>
        <dbReference type="EMBL" id="CCD43866.1"/>
    </source>
</evidence>
<sequence length="50" mass="6259">MLSYYFHVQVQVLNIQYYALNHYRTVQYKYKYIHTSHIKHHNHHASQIEI</sequence>
<protein>
    <submittedName>
        <fullName evidence="1">Uncharacterized protein</fullName>
    </submittedName>
</protein>
<dbReference type="EMBL" id="FQ790265">
    <property type="protein sequence ID" value="CCD43866.1"/>
    <property type="molecule type" value="Genomic_DNA"/>
</dbReference>
<dbReference type="HOGENOM" id="CLU_3124771_0_0_1"/>
<evidence type="ECO:0000313" key="2">
    <source>
        <dbReference type="Proteomes" id="UP000008177"/>
    </source>
</evidence>
<proteinExistence type="predicted"/>
<dbReference type="Proteomes" id="UP000008177">
    <property type="component" value="Unplaced contigs"/>
</dbReference>
<reference evidence="2" key="1">
    <citation type="journal article" date="2011" name="PLoS Genet.">
        <title>Genomic analysis of the necrotrophic fungal pathogens Sclerotinia sclerotiorum and Botrytis cinerea.</title>
        <authorList>
            <person name="Amselem J."/>
            <person name="Cuomo C.A."/>
            <person name="van Kan J.A."/>
            <person name="Viaud M."/>
            <person name="Benito E.P."/>
            <person name="Couloux A."/>
            <person name="Coutinho P.M."/>
            <person name="de Vries R.P."/>
            <person name="Dyer P.S."/>
            <person name="Fillinger S."/>
            <person name="Fournier E."/>
            <person name="Gout L."/>
            <person name="Hahn M."/>
            <person name="Kohn L."/>
            <person name="Lapalu N."/>
            <person name="Plummer K.M."/>
            <person name="Pradier J.M."/>
            <person name="Quevillon E."/>
            <person name="Sharon A."/>
            <person name="Simon A."/>
            <person name="ten Have A."/>
            <person name="Tudzynski B."/>
            <person name="Tudzynski P."/>
            <person name="Wincker P."/>
            <person name="Andrew M."/>
            <person name="Anthouard V."/>
            <person name="Beever R.E."/>
            <person name="Beffa R."/>
            <person name="Benoit I."/>
            <person name="Bouzid O."/>
            <person name="Brault B."/>
            <person name="Chen Z."/>
            <person name="Choquer M."/>
            <person name="Collemare J."/>
            <person name="Cotton P."/>
            <person name="Danchin E.G."/>
            <person name="Da Silva C."/>
            <person name="Gautier A."/>
            <person name="Giraud C."/>
            <person name="Giraud T."/>
            <person name="Gonzalez C."/>
            <person name="Grossetete S."/>
            <person name="Guldener U."/>
            <person name="Henrissat B."/>
            <person name="Howlett B.J."/>
            <person name="Kodira C."/>
            <person name="Kretschmer M."/>
            <person name="Lappartient A."/>
            <person name="Leroch M."/>
            <person name="Levis C."/>
            <person name="Mauceli E."/>
            <person name="Neuveglise C."/>
            <person name="Oeser B."/>
            <person name="Pearson M."/>
            <person name="Poulain J."/>
            <person name="Poussereau N."/>
            <person name="Quesneville H."/>
            <person name="Rascle C."/>
            <person name="Schumacher J."/>
            <person name="Segurens B."/>
            <person name="Sexton A."/>
            <person name="Silva E."/>
            <person name="Sirven C."/>
            <person name="Soanes D.M."/>
            <person name="Talbot N.J."/>
            <person name="Templeton M."/>
            <person name="Yandava C."/>
            <person name="Yarden O."/>
            <person name="Zeng Q."/>
            <person name="Rollins J.A."/>
            <person name="Lebrun M.H."/>
            <person name="Dickman M."/>
        </authorList>
    </citation>
    <scope>NUCLEOTIDE SEQUENCE [LARGE SCALE GENOMIC DNA]</scope>
    <source>
        <strain evidence="2">T4</strain>
    </source>
</reference>
<name>G2XTF2_BOTF4</name>
<organism evidence="1 2">
    <name type="scientific">Botryotinia fuckeliana (strain T4)</name>
    <name type="common">Noble rot fungus</name>
    <name type="synonym">Botrytis cinerea</name>
    <dbReference type="NCBI Taxonomy" id="999810"/>
    <lineage>
        <taxon>Eukaryota</taxon>
        <taxon>Fungi</taxon>
        <taxon>Dikarya</taxon>
        <taxon>Ascomycota</taxon>
        <taxon>Pezizomycotina</taxon>
        <taxon>Leotiomycetes</taxon>
        <taxon>Helotiales</taxon>
        <taxon>Sclerotiniaceae</taxon>
        <taxon>Botrytis</taxon>
    </lineage>
</organism>
<dbReference type="AlphaFoldDB" id="G2XTF2"/>
<dbReference type="InParanoid" id="G2XTF2"/>
<accession>G2XTF2</accession>